<gene>
    <name evidence="1" type="primary">WBGene00284802</name>
</gene>
<dbReference type="EnsemblMetazoa" id="PPA46433.1">
    <property type="protein sequence ID" value="PPA46433.1"/>
    <property type="gene ID" value="WBGene00284802"/>
</dbReference>
<organism evidence="1 2">
    <name type="scientific">Pristionchus pacificus</name>
    <name type="common">Parasitic nematode worm</name>
    <dbReference type="NCBI Taxonomy" id="54126"/>
    <lineage>
        <taxon>Eukaryota</taxon>
        <taxon>Metazoa</taxon>
        <taxon>Ecdysozoa</taxon>
        <taxon>Nematoda</taxon>
        <taxon>Chromadorea</taxon>
        <taxon>Rhabditida</taxon>
        <taxon>Rhabditina</taxon>
        <taxon>Diplogasteromorpha</taxon>
        <taxon>Diplogasteroidea</taxon>
        <taxon>Neodiplogasteridae</taxon>
        <taxon>Pristionchus</taxon>
    </lineage>
</organism>
<dbReference type="Proteomes" id="UP000005239">
    <property type="component" value="Unassembled WGS sequence"/>
</dbReference>
<reference evidence="1" key="2">
    <citation type="submission" date="2022-06" db="UniProtKB">
        <authorList>
            <consortium name="EnsemblMetazoa"/>
        </authorList>
    </citation>
    <scope>IDENTIFICATION</scope>
    <source>
        <strain evidence="1">PS312</strain>
    </source>
</reference>
<protein>
    <submittedName>
        <fullName evidence="1">Uncharacterized protein</fullName>
    </submittedName>
</protein>
<proteinExistence type="predicted"/>
<accession>A0A2A6BGK3</accession>
<keyword evidence="2" id="KW-1185">Reference proteome</keyword>
<evidence type="ECO:0000313" key="1">
    <source>
        <dbReference type="EnsemblMetazoa" id="PPA46433.1"/>
    </source>
</evidence>
<evidence type="ECO:0000313" key="2">
    <source>
        <dbReference type="Proteomes" id="UP000005239"/>
    </source>
</evidence>
<name>A0A2A6BGK3_PRIPA</name>
<sequence length="83" mass="9299">MRSVANACRYGIAATVLTSSSERVCRPTNWERRLRVAFGASSSRISARRSMGDTFLREMLNAQNFKRQIKSVSSKSSNGYCET</sequence>
<dbReference type="AlphaFoldDB" id="A0A2A6BGK3"/>
<reference evidence="2" key="1">
    <citation type="journal article" date="2008" name="Nat. Genet.">
        <title>The Pristionchus pacificus genome provides a unique perspective on nematode lifestyle and parasitism.</title>
        <authorList>
            <person name="Dieterich C."/>
            <person name="Clifton S.W."/>
            <person name="Schuster L.N."/>
            <person name="Chinwalla A."/>
            <person name="Delehaunty K."/>
            <person name="Dinkelacker I."/>
            <person name="Fulton L."/>
            <person name="Fulton R."/>
            <person name="Godfrey J."/>
            <person name="Minx P."/>
            <person name="Mitreva M."/>
            <person name="Roeseler W."/>
            <person name="Tian H."/>
            <person name="Witte H."/>
            <person name="Yang S.P."/>
            <person name="Wilson R.K."/>
            <person name="Sommer R.J."/>
        </authorList>
    </citation>
    <scope>NUCLEOTIDE SEQUENCE [LARGE SCALE GENOMIC DNA]</scope>
    <source>
        <strain evidence="2">PS312</strain>
    </source>
</reference>
<accession>A0A8R1V2N0</accession>